<evidence type="ECO:0000313" key="4">
    <source>
        <dbReference type="Proteomes" id="UP001201163"/>
    </source>
</evidence>
<protein>
    <submittedName>
        <fullName evidence="3">N-acetyltransferase B complex non catalytic subunit-domain-containing protein</fullName>
    </submittedName>
</protein>
<comment type="similarity">
    <text evidence="1">Belongs to the MDM20/NAA25 family.</text>
</comment>
<gene>
    <name evidence="3" type="ORF">EDB92DRAFT_1963013</name>
</gene>
<feature type="region of interest" description="Disordered" evidence="2">
    <location>
        <begin position="752"/>
        <end position="787"/>
    </location>
</feature>
<dbReference type="PANTHER" id="PTHR22767:SF3">
    <property type="entry name" value="N-ALPHA-ACETYLTRANSFERASE 25, NATB AUXILIARY SUBUNIT"/>
    <property type="match status" value="1"/>
</dbReference>
<name>A0AAD4LSR2_9AGAM</name>
<dbReference type="Gene3D" id="1.25.40.1040">
    <property type="match status" value="1"/>
</dbReference>
<dbReference type="Pfam" id="PF14559">
    <property type="entry name" value="TPR_19"/>
    <property type="match status" value="1"/>
</dbReference>
<sequence>MSSLALERQIRPIYDALDSGSHKSAIVTCNKLLKKHPKNEHLKALKALALTRAQKFEEAIALCEEVLATKPTDEGTINALMHALRHLGRYADLVKLFEDAFKQQPDNDELGRQAFFANVRAGNWKAAQLLANRLNKQFHNDRYVFWGIMCTVLQANDPMTAVDMREILLKLAHRLILASWKPSEAHADRLYLYITILQQLGLYKDAREVLETESGRFLCSRNIACDYLRRDIMKAGGWQKEEAEVAKQRILEKRDRNWLEFLSVLDATFLPSTLSNGTHHESSSSLPSDFAQHKEKTRELFAKVVEEDGSHDRAGWLGLMELEKLSTTHGVPSDASRLLDLLKRYFDIFGDKTACYEDLRPYTDLDSDSSSDWITFLEDSTKSSGTALRRSINAHKFLRYGLDKARLTVDQESSRVVNLVDEYFEALPLGRDLPKLELQPADDLAILAAQVYVNMFALDNTVAHLHNAVVLLEYASKKSPQSYQIHLELIRIYRLLGAPQPALDHYRLLNVKQIQNDTLSYLILSRSTSFSLAATGDLTYASECLESSHIYFSNSQETAEFVVKAFSMENAFQVPELVVFEERLDNSLQRDLVKIEHVRLRISHEPITTELVDMELIELKFIFDRQHHDNRDLGILPNYQPRGLPSFQSQTTLFGREPAAGWLSAFLKIYIKALSAASDLDPSVEDDKLLIGDRPRQSYSPDASIPLAERLAVHTTEELEELTEDELALFRYMTDLTDWLDPIHNFLRPRPETAKQTAKNDVSSNDGASSIEQGKKPEDAPPVTEPPESILAYFKNSHAKFSRAVEERRPIHEILHIATLAQEASESVILSIRFKDSSVVRINKLGLLVQHIKNLRAGAVEAVGQIGAQLTKISELEGTLDKRKQFVENCKALQAHDEITHEHVLDLGKKLTDSQKKVMEGVGRGIERVCK</sequence>
<dbReference type="SUPFAM" id="SSF48452">
    <property type="entry name" value="TPR-like"/>
    <property type="match status" value="1"/>
</dbReference>
<dbReference type="Proteomes" id="UP001201163">
    <property type="component" value="Unassembled WGS sequence"/>
</dbReference>
<proteinExistence type="inferred from homology"/>
<dbReference type="InterPro" id="IPR011990">
    <property type="entry name" value="TPR-like_helical_dom_sf"/>
</dbReference>
<dbReference type="GO" id="GO:0031416">
    <property type="term" value="C:NatB complex"/>
    <property type="evidence" value="ECO:0007669"/>
    <property type="project" value="TreeGrafter"/>
</dbReference>
<organism evidence="3 4">
    <name type="scientific">Lactarius akahatsu</name>
    <dbReference type="NCBI Taxonomy" id="416441"/>
    <lineage>
        <taxon>Eukaryota</taxon>
        <taxon>Fungi</taxon>
        <taxon>Dikarya</taxon>
        <taxon>Basidiomycota</taxon>
        <taxon>Agaricomycotina</taxon>
        <taxon>Agaricomycetes</taxon>
        <taxon>Russulales</taxon>
        <taxon>Russulaceae</taxon>
        <taxon>Lactarius</taxon>
    </lineage>
</organism>
<evidence type="ECO:0000256" key="1">
    <source>
        <dbReference type="ARBA" id="ARBA00006298"/>
    </source>
</evidence>
<evidence type="ECO:0000313" key="3">
    <source>
        <dbReference type="EMBL" id="KAH9001170.1"/>
    </source>
</evidence>
<dbReference type="InterPro" id="IPR019183">
    <property type="entry name" value="NAA25_NatB_aux_su"/>
</dbReference>
<dbReference type="EMBL" id="JAKELL010000001">
    <property type="protein sequence ID" value="KAH9001170.1"/>
    <property type="molecule type" value="Genomic_DNA"/>
</dbReference>
<accession>A0AAD4LSR2</accession>
<dbReference type="Pfam" id="PF09797">
    <property type="entry name" value="NatB_MDM20"/>
    <property type="match status" value="1"/>
</dbReference>
<comment type="caution">
    <text evidence="3">The sequence shown here is derived from an EMBL/GenBank/DDBJ whole genome shotgun (WGS) entry which is preliminary data.</text>
</comment>
<dbReference type="PANTHER" id="PTHR22767">
    <property type="entry name" value="N-TERMINAL ACETYLTRANSFERASE-RELATED"/>
    <property type="match status" value="1"/>
</dbReference>
<keyword evidence="4" id="KW-1185">Reference proteome</keyword>
<feature type="compositionally biased region" description="Polar residues" evidence="2">
    <location>
        <begin position="754"/>
        <end position="772"/>
    </location>
</feature>
<dbReference type="AlphaFoldDB" id="A0AAD4LSR2"/>
<reference evidence="3" key="1">
    <citation type="submission" date="2022-01" db="EMBL/GenBank/DDBJ databases">
        <title>Comparative genomics reveals a dynamic genome evolution in the ectomycorrhizal milk-cap (Lactarius) mushrooms.</title>
        <authorList>
            <consortium name="DOE Joint Genome Institute"/>
            <person name="Lebreton A."/>
            <person name="Tang N."/>
            <person name="Kuo A."/>
            <person name="LaButti K."/>
            <person name="Drula E."/>
            <person name="Barry K."/>
            <person name="Clum A."/>
            <person name="Lipzen A."/>
            <person name="Mousain D."/>
            <person name="Ng V."/>
            <person name="Wang R."/>
            <person name="Wang X."/>
            <person name="Dai Y."/>
            <person name="Henrissat B."/>
            <person name="Grigoriev I.V."/>
            <person name="Guerin-Laguette A."/>
            <person name="Yu F."/>
            <person name="Martin F.M."/>
        </authorList>
    </citation>
    <scope>NUCLEOTIDE SEQUENCE</scope>
    <source>
        <strain evidence="3">QP</strain>
    </source>
</reference>
<evidence type="ECO:0000256" key="2">
    <source>
        <dbReference type="SAM" id="MobiDB-lite"/>
    </source>
</evidence>
<feature type="non-terminal residue" evidence="3">
    <location>
        <position position="1"/>
    </location>
</feature>